<evidence type="ECO:0000256" key="1">
    <source>
        <dbReference type="ARBA" id="ARBA00022553"/>
    </source>
</evidence>
<sequence length="230" mass="26706">MLIKTVMTSLFKPATQTNILLVDDTPDNLRLLAKILELQGYVVRKSLNGRMALQAASRETPDLILLDINMPDINGYEVCQQLKILETTRNIPIIFISALDSISDKIRAFEMGGQDYIAKPFQELEVLARIKNQLLIQQQHHRLEQEIQQRLRAEAQVKLINQNLEQQIQLRTQQLQQSLFFEATLKRISDKVRDTLNQHQILQTAVEEQGCFIPQDEVVCQYHEREIFEQ</sequence>
<keyword evidence="5" id="KW-0804">Transcription</keyword>
<dbReference type="GO" id="GO:0000976">
    <property type="term" value="F:transcription cis-regulatory region binding"/>
    <property type="evidence" value="ECO:0007669"/>
    <property type="project" value="TreeGrafter"/>
</dbReference>
<feature type="modified residue" description="4-aspartylphosphate" evidence="6">
    <location>
        <position position="67"/>
    </location>
</feature>
<accession>A0A1Z4GBX1</accession>
<dbReference type="InterPro" id="IPR001789">
    <property type="entry name" value="Sig_transdc_resp-reg_receiver"/>
</dbReference>
<keyword evidence="1 6" id="KW-0597">Phosphoprotein</keyword>
<dbReference type="PANTHER" id="PTHR48111:SF1">
    <property type="entry name" value="TWO-COMPONENT RESPONSE REGULATOR ORR33"/>
    <property type="match status" value="1"/>
</dbReference>
<reference evidence="8 9" key="1">
    <citation type="submission" date="2017-06" db="EMBL/GenBank/DDBJ databases">
        <title>Genome sequencing of cyanobaciteial culture collection at National Institute for Environmental Studies (NIES).</title>
        <authorList>
            <person name="Hirose Y."/>
            <person name="Shimura Y."/>
            <person name="Fujisawa T."/>
            <person name="Nakamura Y."/>
            <person name="Kawachi M."/>
        </authorList>
    </citation>
    <scope>NUCLEOTIDE SEQUENCE [LARGE SCALE GENOMIC DNA]</scope>
    <source>
        <strain evidence="8 9">NIES-21</strain>
    </source>
</reference>
<evidence type="ECO:0000256" key="4">
    <source>
        <dbReference type="ARBA" id="ARBA00023125"/>
    </source>
</evidence>
<dbReference type="Proteomes" id="UP000218287">
    <property type="component" value="Chromosome"/>
</dbReference>
<dbReference type="InterPro" id="IPR011006">
    <property type="entry name" value="CheY-like_superfamily"/>
</dbReference>
<dbReference type="PANTHER" id="PTHR48111">
    <property type="entry name" value="REGULATOR OF RPOS"/>
    <property type="match status" value="1"/>
</dbReference>
<keyword evidence="9" id="KW-1185">Reference proteome</keyword>
<evidence type="ECO:0000313" key="8">
    <source>
        <dbReference type="EMBL" id="BAY15010.1"/>
    </source>
</evidence>
<keyword evidence="2" id="KW-0902">Two-component regulatory system</keyword>
<keyword evidence="4" id="KW-0238">DNA-binding</keyword>
<evidence type="ECO:0000256" key="2">
    <source>
        <dbReference type="ARBA" id="ARBA00023012"/>
    </source>
</evidence>
<dbReference type="InterPro" id="IPR039420">
    <property type="entry name" value="WalR-like"/>
</dbReference>
<proteinExistence type="predicted"/>
<gene>
    <name evidence="8" type="ORF">NIES21_07960</name>
</gene>
<dbReference type="GO" id="GO:0006355">
    <property type="term" value="P:regulation of DNA-templated transcription"/>
    <property type="evidence" value="ECO:0007669"/>
    <property type="project" value="TreeGrafter"/>
</dbReference>
<dbReference type="SMART" id="SM00448">
    <property type="entry name" value="REC"/>
    <property type="match status" value="1"/>
</dbReference>
<evidence type="ECO:0000256" key="6">
    <source>
        <dbReference type="PROSITE-ProRule" id="PRU00169"/>
    </source>
</evidence>
<dbReference type="AlphaFoldDB" id="A0A1Z4GBX1"/>
<dbReference type="GO" id="GO:0032993">
    <property type="term" value="C:protein-DNA complex"/>
    <property type="evidence" value="ECO:0007669"/>
    <property type="project" value="TreeGrafter"/>
</dbReference>
<feature type="domain" description="Response regulatory" evidence="7">
    <location>
        <begin position="18"/>
        <end position="134"/>
    </location>
</feature>
<evidence type="ECO:0000259" key="7">
    <source>
        <dbReference type="PROSITE" id="PS50110"/>
    </source>
</evidence>
<evidence type="ECO:0000256" key="5">
    <source>
        <dbReference type="ARBA" id="ARBA00023163"/>
    </source>
</evidence>
<dbReference type="Gene3D" id="3.40.50.2300">
    <property type="match status" value="1"/>
</dbReference>
<dbReference type="GO" id="GO:0000156">
    <property type="term" value="F:phosphorelay response regulator activity"/>
    <property type="evidence" value="ECO:0007669"/>
    <property type="project" value="TreeGrafter"/>
</dbReference>
<protein>
    <submittedName>
        <fullName evidence="8">Two-component hybrid sensor and regulator</fullName>
    </submittedName>
</protein>
<dbReference type="PROSITE" id="PS50110">
    <property type="entry name" value="RESPONSE_REGULATORY"/>
    <property type="match status" value="1"/>
</dbReference>
<evidence type="ECO:0000256" key="3">
    <source>
        <dbReference type="ARBA" id="ARBA00023015"/>
    </source>
</evidence>
<dbReference type="SUPFAM" id="SSF52172">
    <property type="entry name" value="CheY-like"/>
    <property type="match status" value="1"/>
</dbReference>
<name>A0A1Z4GBX1_9CYAN</name>
<keyword evidence="3" id="KW-0805">Transcription regulation</keyword>
<evidence type="ECO:0000313" key="9">
    <source>
        <dbReference type="Proteomes" id="UP000218287"/>
    </source>
</evidence>
<dbReference type="CDD" id="cd19920">
    <property type="entry name" value="REC_PA4781-like"/>
    <property type="match status" value="1"/>
</dbReference>
<dbReference type="GO" id="GO:0005829">
    <property type="term" value="C:cytosol"/>
    <property type="evidence" value="ECO:0007669"/>
    <property type="project" value="TreeGrafter"/>
</dbReference>
<organism evidence="8 9">
    <name type="scientific">Anabaenopsis circularis NIES-21</name>
    <dbReference type="NCBI Taxonomy" id="1085406"/>
    <lineage>
        <taxon>Bacteria</taxon>
        <taxon>Bacillati</taxon>
        <taxon>Cyanobacteriota</taxon>
        <taxon>Cyanophyceae</taxon>
        <taxon>Nostocales</taxon>
        <taxon>Nodulariaceae</taxon>
        <taxon>Anabaenopsis</taxon>
    </lineage>
</organism>
<dbReference type="Pfam" id="PF00072">
    <property type="entry name" value="Response_reg"/>
    <property type="match status" value="1"/>
</dbReference>
<dbReference type="EMBL" id="AP018174">
    <property type="protein sequence ID" value="BAY15010.1"/>
    <property type="molecule type" value="Genomic_DNA"/>
</dbReference>